<dbReference type="PANTHER" id="PTHR43005">
    <property type="entry name" value="BLR7065 PROTEIN"/>
    <property type="match status" value="1"/>
</dbReference>
<dbReference type="InterPro" id="IPR000515">
    <property type="entry name" value="MetI-like"/>
</dbReference>
<dbReference type="GO" id="GO:0005886">
    <property type="term" value="C:plasma membrane"/>
    <property type="evidence" value="ECO:0007669"/>
    <property type="project" value="UniProtKB-SubCell"/>
</dbReference>
<evidence type="ECO:0000256" key="7">
    <source>
        <dbReference type="RuleBase" id="RU363032"/>
    </source>
</evidence>
<dbReference type="AlphaFoldDB" id="A0A1M4S0E0"/>
<dbReference type="Proteomes" id="UP000184291">
    <property type="component" value="Unassembled WGS sequence"/>
</dbReference>
<evidence type="ECO:0000256" key="3">
    <source>
        <dbReference type="ARBA" id="ARBA00022475"/>
    </source>
</evidence>
<dbReference type="Gene3D" id="1.10.3720.10">
    <property type="entry name" value="MetI-like"/>
    <property type="match status" value="1"/>
</dbReference>
<evidence type="ECO:0000256" key="5">
    <source>
        <dbReference type="ARBA" id="ARBA00022989"/>
    </source>
</evidence>
<evidence type="ECO:0000256" key="6">
    <source>
        <dbReference type="ARBA" id="ARBA00023136"/>
    </source>
</evidence>
<dbReference type="SUPFAM" id="SSF161098">
    <property type="entry name" value="MetI-like"/>
    <property type="match status" value="1"/>
</dbReference>
<sequence length="295" mass="33133">MNRIKQLNWTGIAFVAPSIVVVLALLIYPVLSSIWFSFTDKHLLRTSYDVVGLKNYLAVLTSSDYWNAFGVSIKWTALSIVFQLFTGLILALALDRVPRGSALFRTLLIVPWAFPAIITAFAWKWILNDVYGVVPNLLTASGLTEANIALLGNPSFTFWVVLAINVWFGTPMFMVNILSALKTIPQEQYEAAMVDGATGWQRFRFITLTHIREVIALLVILRVIWIFNNFDMLFLLTGGGPGNRTTTLPIFAYQEGWNLRQLGVASTVTVLLLVFLLLVAVGAFKIMNRWNRERG</sequence>
<gene>
    <name evidence="9" type="ORF">ACGLYG10_1821</name>
</gene>
<keyword evidence="3" id="KW-1003">Cell membrane</keyword>
<dbReference type="OrthoDB" id="9805974at2"/>
<dbReference type="Pfam" id="PF00528">
    <property type="entry name" value="BPD_transp_1"/>
    <property type="match status" value="1"/>
</dbReference>
<evidence type="ECO:0000259" key="8">
    <source>
        <dbReference type="PROSITE" id="PS50928"/>
    </source>
</evidence>
<dbReference type="CDD" id="cd06261">
    <property type="entry name" value="TM_PBP2"/>
    <property type="match status" value="1"/>
</dbReference>
<keyword evidence="6 7" id="KW-0472">Membrane</keyword>
<protein>
    <recommendedName>
        <fullName evidence="8">ABC transmembrane type-1 domain-containing protein</fullName>
    </recommendedName>
</protein>
<dbReference type="InterPro" id="IPR035906">
    <property type="entry name" value="MetI-like_sf"/>
</dbReference>
<evidence type="ECO:0000313" key="10">
    <source>
        <dbReference type="Proteomes" id="UP000184291"/>
    </source>
</evidence>
<name>A0A1M4S0E0_9ACTO</name>
<organism evidence="9 10">
    <name type="scientific">Actinomyces glycerinitolerans</name>
    <dbReference type="NCBI Taxonomy" id="1892869"/>
    <lineage>
        <taxon>Bacteria</taxon>
        <taxon>Bacillati</taxon>
        <taxon>Actinomycetota</taxon>
        <taxon>Actinomycetes</taxon>
        <taxon>Actinomycetales</taxon>
        <taxon>Actinomycetaceae</taxon>
        <taxon>Actinomyces</taxon>
    </lineage>
</organism>
<comment type="similarity">
    <text evidence="7">Belongs to the binding-protein-dependent transport system permease family.</text>
</comment>
<dbReference type="EMBL" id="FQTT01000011">
    <property type="protein sequence ID" value="SHE25600.1"/>
    <property type="molecule type" value="Genomic_DNA"/>
</dbReference>
<dbReference type="GO" id="GO:0055085">
    <property type="term" value="P:transmembrane transport"/>
    <property type="evidence" value="ECO:0007669"/>
    <property type="project" value="InterPro"/>
</dbReference>
<feature type="transmembrane region" description="Helical" evidence="7">
    <location>
        <begin position="214"/>
        <end position="236"/>
    </location>
</feature>
<keyword evidence="5 7" id="KW-1133">Transmembrane helix</keyword>
<feature type="domain" description="ABC transmembrane type-1" evidence="8">
    <location>
        <begin position="69"/>
        <end position="283"/>
    </location>
</feature>
<evidence type="ECO:0000256" key="2">
    <source>
        <dbReference type="ARBA" id="ARBA00022448"/>
    </source>
</evidence>
<dbReference type="RefSeq" id="WP_073330782.1">
    <property type="nucleotide sequence ID" value="NZ_FQTT01000011.1"/>
</dbReference>
<reference evidence="10" key="1">
    <citation type="submission" date="2016-09" db="EMBL/GenBank/DDBJ databases">
        <authorList>
            <person name="Strepis N."/>
        </authorList>
    </citation>
    <scope>NUCLEOTIDE SEQUENCE [LARGE SCALE GENOMIC DNA]</scope>
</reference>
<evidence type="ECO:0000256" key="1">
    <source>
        <dbReference type="ARBA" id="ARBA00004651"/>
    </source>
</evidence>
<feature type="transmembrane region" description="Helical" evidence="7">
    <location>
        <begin position="75"/>
        <end position="94"/>
    </location>
</feature>
<dbReference type="PROSITE" id="PS50928">
    <property type="entry name" value="ABC_TM1"/>
    <property type="match status" value="1"/>
</dbReference>
<feature type="transmembrane region" description="Helical" evidence="7">
    <location>
        <begin position="106"/>
        <end position="126"/>
    </location>
</feature>
<comment type="subcellular location">
    <subcellularLocation>
        <location evidence="1 7">Cell membrane</location>
        <topology evidence="1 7">Multi-pass membrane protein</topology>
    </subcellularLocation>
</comment>
<dbReference type="STRING" id="1892869.ACGLYG10_1821"/>
<dbReference type="PANTHER" id="PTHR43005:SF1">
    <property type="entry name" value="SPERMIDINE_PUTRESCINE TRANSPORT SYSTEM PERMEASE PROTEIN"/>
    <property type="match status" value="1"/>
</dbReference>
<feature type="transmembrane region" description="Helical" evidence="7">
    <location>
        <begin position="12"/>
        <end position="38"/>
    </location>
</feature>
<evidence type="ECO:0000256" key="4">
    <source>
        <dbReference type="ARBA" id="ARBA00022692"/>
    </source>
</evidence>
<accession>A0A1M4S0E0</accession>
<feature type="transmembrane region" description="Helical" evidence="7">
    <location>
        <begin position="262"/>
        <end position="284"/>
    </location>
</feature>
<keyword evidence="10" id="KW-1185">Reference proteome</keyword>
<feature type="transmembrane region" description="Helical" evidence="7">
    <location>
        <begin position="156"/>
        <end position="178"/>
    </location>
</feature>
<keyword evidence="4 7" id="KW-0812">Transmembrane</keyword>
<evidence type="ECO:0000313" key="9">
    <source>
        <dbReference type="EMBL" id="SHE25600.1"/>
    </source>
</evidence>
<keyword evidence="2 7" id="KW-0813">Transport</keyword>
<proteinExistence type="inferred from homology"/>